<evidence type="ECO:0000313" key="10">
    <source>
        <dbReference type="Proteomes" id="UP001172778"/>
    </source>
</evidence>
<feature type="active site" description="Proton donor" evidence="7">
    <location>
        <position position="353"/>
    </location>
</feature>
<dbReference type="Pfam" id="PF00342">
    <property type="entry name" value="PGI"/>
    <property type="match status" value="1"/>
</dbReference>
<dbReference type="SUPFAM" id="SSF53697">
    <property type="entry name" value="SIS domain"/>
    <property type="match status" value="1"/>
</dbReference>
<dbReference type="PROSITE" id="PS00174">
    <property type="entry name" value="P_GLUCOSE_ISOMERASE_2"/>
    <property type="match status" value="1"/>
</dbReference>
<evidence type="ECO:0000256" key="4">
    <source>
        <dbReference type="ARBA" id="ARBA00023152"/>
    </source>
</evidence>
<comment type="function">
    <text evidence="7">Catalyzes the reversible isomerization of glucose-6-phosphate to fructose-6-phosphate.</text>
</comment>
<dbReference type="PROSITE" id="PS51463">
    <property type="entry name" value="P_GLUCOSE_ISOMERASE_3"/>
    <property type="match status" value="1"/>
</dbReference>
<proteinExistence type="inferred from homology"/>
<dbReference type="InterPro" id="IPR035476">
    <property type="entry name" value="SIS_PGI_1"/>
</dbReference>
<dbReference type="HAMAP" id="MF_00473">
    <property type="entry name" value="G6P_isomerase"/>
    <property type="match status" value="1"/>
</dbReference>
<comment type="caution">
    <text evidence="9">The sequence shown here is derived from an EMBL/GenBank/DDBJ whole genome shotgun (WGS) entry which is preliminary data.</text>
</comment>
<dbReference type="EMBL" id="JARRAF010000007">
    <property type="protein sequence ID" value="MDK2123955.1"/>
    <property type="molecule type" value="Genomic_DNA"/>
</dbReference>
<evidence type="ECO:0000256" key="7">
    <source>
        <dbReference type="HAMAP-Rule" id="MF_00473"/>
    </source>
</evidence>
<dbReference type="RefSeq" id="WP_284100264.1">
    <property type="nucleotide sequence ID" value="NZ_JARRAF010000007.1"/>
</dbReference>
<protein>
    <recommendedName>
        <fullName evidence="7">Glucose-6-phosphate isomerase</fullName>
        <shortName evidence="7">GPI</shortName>
        <ecNumber evidence="7">5.3.1.9</ecNumber>
    </recommendedName>
    <alternativeName>
        <fullName evidence="7">Phosphoglucose isomerase</fullName>
        <shortName evidence="7">PGI</shortName>
    </alternativeName>
    <alternativeName>
        <fullName evidence="7">Phosphohexose isomerase</fullName>
        <shortName evidence="7">PHI</shortName>
    </alternativeName>
</protein>
<dbReference type="NCBIfam" id="NF001211">
    <property type="entry name" value="PRK00179.1"/>
    <property type="match status" value="1"/>
</dbReference>
<gene>
    <name evidence="7 9" type="primary">pgi</name>
    <name evidence="9" type="ORF">PZA18_07815</name>
</gene>
<evidence type="ECO:0000256" key="8">
    <source>
        <dbReference type="RuleBase" id="RU000612"/>
    </source>
</evidence>
<evidence type="ECO:0000256" key="5">
    <source>
        <dbReference type="ARBA" id="ARBA00023235"/>
    </source>
</evidence>
<keyword evidence="3 7" id="KW-0312">Gluconeogenesis</keyword>
<dbReference type="CDD" id="cd05015">
    <property type="entry name" value="SIS_PGI_1"/>
    <property type="match status" value="1"/>
</dbReference>
<dbReference type="InterPro" id="IPR046348">
    <property type="entry name" value="SIS_dom_sf"/>
</dbReference>
<comment type="catalytic activity">
    <reaction evidence="6 7 8">
        <text>alpha-D-glucose 6-phosphate = beta-D-fructose 6-phosphate</text>
        <dbReference type="Rhea" id="RHEA:11816"/>
        <dbReference type="ChEBI" id="CHEBI:57634"/>
        <dbReference type="ChEBI" id="CHEBI:58225"/>
        <dbReference type="EC" id="5.3.1.9"/>
    </reaction>
</comment>
<comment type="pathway">
    <text evidence="7">Carbohydrate biosynthesis; gluconeogenesis.</text>
</comment>
<dbReference type="PRINTS" id="PR00662">
    <property type="entry name" value="G6PISOMERASE"/>
</dbReference>
<keyword evidence="7" id="KW-0963">Cytoplasm</keyword>
<name>A0ABT7DXQ7_9NEIS</name>
<sequence length="549" mass="60984">MSALTESPAWQALGKHFQAISGLHMRELFAADPGRSDVMSIEACDILLDYSKNRVTPTTLKLLIDLALQAGLPDRIEAMFNGEKINVTENRAVLHTALRNRANTPVIVDGEDVMPKVNSVLERMGNFCNAVRNGDWLGYTGQPITDIVNIGIGGSDLGPLMVCEALKAFGHPRLNMHFVSNVDGAQIVDTLRKCHTATTLFVIESKTFTTSETLTNAHTARDWFLRSARYESTIAKHFVAVSTNAKAVAEFGIDTNNMFEFWNWVGGRYSLWSAIGLPIALYLGRQHFLDLLAGAHEMDQHFRHTPLERNMPVMMALLGIWYVNFFGAASHVITPYNQSLHRLPAYMQQLDMESNGKSTDMNGHAVDYQTSPIIWGETGINGQHAYFQMLHQGTQLSPIDFIASIENPSTLPRHHTILLANFFAQAEAFMRGKTEAEARGELLAAGIEGEQAERLLPHKIFGGNRPSNTLLLGQLDPTTLGALIALYEHKIFCQGVIWNVNSFDQWGVELGKQLAKQIQAELDIAAPTQSHDSSTNRLINFYKQRARNG</sequence>
<comment type="pathway">
    <text evidence="1 7 8">Carbohydrate degradation; glycolysis; D-glyceraldehyde 3-phosphate and glycerone phosphate from D-glucose: step 2/4.</text>
</comment>
<dbReference type="CDD" id="cd05016">
    <property type="entry name" value="SIS_PGI_2"/>
    <property type="match status" value="1"/>
</dbReference>
<feature type="active site" evidence="7">
    <location>
        <position position="512"/>
    </location>
</feature>
<comment type="subcellular location">
    <subcellularLocation>
        <location evidence="7">Cytoplasm</location>
    </subcellularLocation>
</comment>
<keyword evidence="5 7" id="KW-0413">Isomerase</keyword>
<keyword evidence="4 7" id="KW-0324">Glycolysis</keyword>
<evidence type="ECO:0000256" key="2">
    <source>
        <dbReference type="ARBA" id="ARBA00006604"/>
    </source>
</evidence>
<dbReference type="Gene3D" id="1.10.1390.10">
    <property type="match status" value="1"/>
</dbReference>
<dbReference type="PROSITE" id="PS00765">
    <property type="entry name" value="P_GLUCOSE_ISOMERASE_1"/>
    <property type="match status" value="1"/>
</dbReference>
<dbReference type="InterPro" id="IPR001672">
    <property type="entry name" value="G6P_Isomerase"/>
</dbReference>
<keyword evidence="10" id="KW-1185">Reference proteome</keyword>
<dbReference type="GO" id="GO:0004347">
    <property type="term" value="F:glucose-6-phosphate isomerase activity"/>
    <property type="evidence" value="ECO:0007669"/>
    <property type="project" value="UniProtKB-EC"/>
</dbReference>
<dbReference type="Proteomes" id="UP001172778">
    <property type="component" value="Unassembled WGS sequence"/>
</dbReference>
<evidence type="ECO:0000256" key="3">
    <source>
        <dbReference type="ARBA" id="ARBA00022432"/>
    </source>
</evidence>
<dbReference type="InterPro" id="IPR035482">
    <property type="entry name" value="SIS_PGI_2"/>
</dbReference>
<reference evidence="9" key="1">
    <citation type="submission" date="2023-03" db="EMBL/GenBank/DDBJ databases">
        <title>Chitinimonas shenzhenensis gen. nov., sp. nov., a novel member of family Burkholderiaceae isolated from activated sludge collected in Shen Zhen, China.</title>
        <authorList>
            <person name="Wang X."/>
        </authorList>
    </citation>
    <scope>NUCLEOTIDE SEQUENCE</scope>
    <source>
        <strain evidence="9">DQS-5</strain>
    </source>
</reference>
<organism evidence="9 10">
    <name type="scientific">Parachitinimonas caeni</name>
    <dbReference type="NCBI Taxonomy" id="3031301"/>
    <lineage>
        <taxon>Bacteria</taxon>
        <taxon>Pseudomonadati</taxon>
        <taxon>Pseudomonadota</taxon>
        <taxon>Betaproteobacteria</taxon>
        <taxon>Neisseriales</taxon>
        <taxon>Chitinibacteraceae</taxon>
        <taxon>Parachitinimonas</taxon>
    </lineage>
</organism>
<feature type="active site" evidence="7">
    <location>
        <position position="384"/>
    </location>
</feature>
<evidence type="ECO:0000256" key="1">
    <source>
        <dbReference type="ARBA" id="ARBA00004926"/>
    </source>
</evidence>
<evidence type="ECO:0000313" key="9">
    <source>
        <dbReference type="EMBL" id="MDK2123955.1"/>
    </source>
</evidence>
<dbReference type="EC" id="5.3.1.9" evidence="7"/>
<dbReference type="InterPro" id="IPR018189">
    <property type="entry name" value="Phosphoglucose_isomerase_CS"/>
</dbReference>
<dbReference type="Gene3D" id="3.40.50.10490">
    <property type="entry name" value="Glucose-6-phosphate isomerase like protein, domain 1"/>
    <property type="match status" value="2"/>
</dbReference>
<dbReference type="PANTHER" id="PTHR11469">
    <property type="entry name" value="GLUCOSE-6-PHOSPHATE ISOMERASE"/>
    <property type="match status" value="1"/>
</dbReference>
<comment type="similarity">
    <text evidence="2 7 8">Belongs to the GPI family.</text>
</comment>
<evidence type="ECO:0000256" key="6">
    <source>
        <dbReference type="ARBA" id="ARBA00029321"/>
    </source>
</evidence>
<dbReference type="InterPro" id="IPR023096">
    <property type="entry name" value="G6P_Isomerase_C"/>
</dbReference>
<dbReference type="PANTHER" id="PTHR11469:SF1">
    <property type="entry name" value="GLUCOSE-6-PHOSPHATE ISOMERASE"/>
    <property type="match status" value="1"/>
</dbReference>
<accession>A0ABT7DXQ7</accession>